<dbReference type="PANTHER" id="PTHR11556">
    <property type="entry name" value="FRUCTOSE-1,6-BISPHOSPHATASE-RELATED"/>
    <property type="match status" value="1"/>
</dbReference>
<protein>
    <recommendedName>
        <fullName evidence="15">Fructose-1,6-bisphosphatase</fullName>
        <ecNumber evidence="6">3.1.3.11</ecNumber>
    </recommendedName>
    <alternativeName>
        <fullName evidence="13">D-fructose-1,6-bisphosphate 1-phosphohydrolase</fullName>
    </alternativeName>
    <alternativeName>
        <fullName evidence="14">Fructose-1,6-bisphosphatase, cytosolic</fullName>
    </alternativeName>
</protein>
<comment type="subcellular location">
    <subcellularLocation>
        <location evidence="3">Cytoplasm</location>
    </subcellularLocation>
</comment>
<evidence type="ECO:0000259" key="17">
    <source>
        <dbReference type="Pfam" id="PF00316"/>
    </source>
</evidence>
<keyword evidence="9 16" id="KW-0378">Hydrolase</keyword>
<dbReference type="GO" id="GO:0005829">
    <property type="term" value="C:cytosol"/>
    <property type="evidence" value="ECO:0007669"/>
    <property type="project" value="TreeGrafter"/>
</dbReference>
<keyword evidence="8" id="KW-0479">Metal-binding</keyword>
<evidence type="ECO:0000313" key="19">
    <source>
        <dbReference type="EMBL" id="PWN91829.1"/>
    </source>
</evidence>
<dbReference type="Pfam" id="PF18913">
    <property type="entry name" value="FBPase_C"/>
    <property type="match status" value="1"/>
</dbReference>
<evidence type="ECO:0000256" key="2">
    <source>
        <dbReference type="ARBA" id="ARBA00001946"/>
    </source>
</evidence>
<accession>A0A316YRA7</accession>
<keyword evidence="7" id="KW-0963">Cytoplasm</keyword>
<dbReference type="GO" id="GO:0006002">
    <property type="term" value="P:fructose 6-phosphate metabolic process"/>
    <property type="evidence" value="ECO:0007669"/>
    <property type="project" value="TreeGrafter"/>
</dbReference>
<dbReference type="EC" id="3.1.3.11" evidence="6"/>
<comment type="similarity">
    <text evidence="4 16">Belongs to the FBPase class 1 family.</text>
</comment>
<comment type="catalytic activity">
    <reaction evidence="1">
        <text>beta-D-fructose 1,6-bisphosphate + H2O = beta-D-fructose 6-phosphate + phosphate</text>
        <dbReference type="Rhea" id="RHEA:11064"/>
        <dbReference type="ChEBI" id="CHEBI:15377"/>
        <dbReference type="ChEBI" id="CHEBI:32966"/>
        <dbReference type="ChEBI" id="CHEBI:43474"/>
        <dbReference type="ChEBI" id="CHEBI:57634"/>
        <dbReference type="EC" id="3.1.3.11"/>
    </reaction>
</comment>
<dbReference type="NCBIfam" id="NF006778">
    <property type="entry name" value="PRK09293.1-1"/>
    <property type="match status" value="1"/>
</dbReference>
<evidence type="ECO:0000256" key="5">
    <source>
        <dbReference type="ARBA" id="ARBA00011881"/>
    </source>
</evidence>
<dbReference type="PANTHER" id="PTHR11556:SF1">
    <property type="entry name" value="FRUCTOSE-BISPHOSPHATASE"/>
    <property type="match status" value="1"/>
</dbReference>
<dbReference type="PROSITE" id="PS00124">
    <property type="entry name" value="FBPASE"/>
    <property type="match status" value="1"/>
</dbReference>
<sequence>MGADDYSPPSTDIITLTRHVLNDGFNLAKSSAASGDLTILLASLQTTCKFIESNVRKASLINLIGAAGNTNVQGEDQKKLDVLSNEIMINALRASGKAAVLVSEENDEAIFVGEKQSGSSFETNKGKYCVVFDPLDGSSNIDAGVNIGTIFGIYLVKDGSKGDLSDVLRPGKEMVAAGYCMYGSSANLVLTTGNGVNGYTLDNQIGEFILTHPNIRLPERGKIYSINEGNSAYYHEPVLKYLDSIKFPKEGSSKKPYSARYIGSMVADVHRTLLYGGIFGYPDDKKSKSGKLRMLYEAFPMSFLTEQAGGVATTGTQRILDIQPTEIHQRCPVFLGSKGDVEDLMSFYKQQ</sequence>
<evidence type="ECO:0000259" key="18">
    <source>
        <dbReference type="Pfam" id="PF18913"/>
    </source>
</evidence>
<evidence type="ECO:0000256" key="1">
    <source>
        <dbReference type="ARBA" id="ARBA00001273"/>
    </source>
</evidence>
<evidence type="ECO:0000256" key="16">
    <source>
        <dbReference type="RuleBase" id="RU000508"/>
    </source>
</evidence>
<dbReference type="GO" id="GO:0030388">
    <property type="term" value="P:fructose 1,6-bisphosphate metabolic process"/>
    <property type="evidence" value="ECO:0007669"/>
    <property type="project" value="TreeGrafter"/>
</dbReference>
<keyword evidence="11 16" id="KW-0119">Carbohydrate metabolism</keyword>
<organism evidence="19 20">
    <name type="scientific">Acaromyces ingoldii</name>
    <dbReference type="NCBI Taxonomy" id="215250"/>
    <lineage>
        <taxon>Eukaryota</taxon>
        <taxon>Fungi</taxon>
        <taxon>Dikarya</taxon>
        <taxon>Basidiomycota</taxon>
        <taxon>Ustilaginomycotina</taxon>
        <taxon>Exobasidiomycetes</taxon>
        <taxon>Exobasidiales</taxon>
        <taxon>Cryptobasidiaceae</taxon>
        <taxon>Acaromyces</taxon>
    </lineage>
</organism>
<dbReference type="STRING" id="215250.A0A316YRA7"/>
<evidence type="ECO:0000256" key="8">
    <source>
        <dbReference type="ARBA" id="ARBA00022723"/>
    </source>
</evidence>
<evidence type="ECO:0000256" key="6">
    <source>
        <dbReference type="ARBA" id="ARBA00013093"/>
    </source>
</evidence>
<name>A0A316YRA7_9BASI</name>
<dbReference type="GO" id="GO:0042132">
    <property type="term" value="F:fructose 1,6-bisphosphate 1-phosphatase activity"/>
    <property type="evidence" value="ECO:0007669"/>
    <property type="project" value="UniProtKB-EC"/>
</dbReference>
<evidence type="ECO:0000256" key="12">
    <source>
        <dbReference type="ARBA" id="ARBA00024331"/>
    </source>
</evidence>
<keyword evidence="20" id="KW-1185">Reference proteome</keyword>
<dbReference type="PIRSF" id="PIRSF500210">
    <property type="entry name" value="FBPtase"/>
    <property type="match status" value="1"/>
</dbReference>
<dbReference type="InterPro" id="IPR028343">
    <property type="entry name" value="FBPtase"/>
</dbReference>
<comment type="cofactor">
    <cofactor evidence="2">
        <name>Mg(2+)</name>
        <dbReference type="ChEBI" id="CHEBI:18420"/>
    </cofactor>
</comment>
<reference evidence="19 20" key="1">
    <citation type="journal article" date="2018" name="Mol. Biol. Evol.">
        <title>Broad Genomic Sampling Reveals a Smut Pathogenic Ancestry of the Fungal Clade Ustilaginomycotina.</title>
        <authorList>
            <person name="Kijpornyongpan T."/>
            <person name="Mondo S.J."/>
            <person name="Barry K."/>
            <person name="Sandor L."/>
            <person name="Lee J."/>
            <person name="Lipzen A."/>
            <person name="Pangilinan J."/>
            <person name="LaButti K."/>
            <person name="Hainaut M."/>
            <person name="Henrissat B."/>
            <person name="Grigoriev I.V."/>
            <person name="Spatafora J.W."/>
            <person name="Aime M.C."/>
        </authorList>
    </citation>
    <scope>NUCLEOTIDE SEQUENCE [LARGE SCALE GENOMIC DNA]</scope>
    <source>
        <strain evidence="19 20">MCA 4198</strain>
    </source>
</reference>
<comment type="pathway">
    <text evidence="12">Carbohydrate biosynthesis.</text>
</comment>
<evidence type="ECO:0000256" key="13">
    <source>
        <dbReference type="ARBA" id="ARBA00032973"/>
    </source>
</evidence>
<dbReference type="FunFam" id="3.30.540.10:FF:000008">
    <property type="entry name" value="Fructose-1,6-bisphosphatase, cytosolic"/>
    <property type="match status" value="1"/>
</dbReference>
<dbReference type="FunFam" id="3.40.190.80:FF:000001">
    <property type="entry name" value="Fructose-1,6-bisphosphatase class 1"/>
    <property type="match status" value="1"/>
</dbReference>
<dbReference type="HAMAP" id="MF_01855">
    <property type="entry name" value="FBPase_class1"/>
    <property type="match status" value="1"/>
</dbReference>
<evidence type="ECO:0000256" key="15">
    <source>
        <dbReference type="ARBA" id="ARBA00070480"/>
    </source>
</evidence>
<gene>
    <name evidence="19" type="ORF">FA10DRAFT_265668</name>
</gene>
<dbReference type="PIRSF" id="PIRSF000904">
    <property type="entry name" value="FBPtase_SBPase"/>
    <property type="match status" value="1"/>
</dbReference>
<dbReference type="AlphaFoldDB" id="A0A316YRA7"/>
<dbReference type="FunCoup" id="A0A316YRA7">
    <property type="interactions" value="340"/>
</dbReference>
<dbReference type="GeneID" id="37043068"/>
<dbReference type="Proteomes" id="UP000245768">
    <property type="component" value="Unassembled WGS sequence"/>
</dbReference>
<dbReference type="SUPFAM" id="SSF56655">
    <property type="entry name" value="Carbohydrate phosphatase"/>
    <property type="match status" value="1"/>
</dbReference>
<evidence type="ECO:0000313" key="20">
    <source>
        <dbReference type="Proteomes" id="UP000245768"/>
    </source>
</evidence>
<dbReference type="InParanoid" id="A0A316YRA7"/>
<evidence type="ECO:0000256" key="3">
    <source>
        <dbReference type="ARBA" id="ARBA00004496"/>
    </source>
</evidence>
<dbReference type="InterPro" id="IPR020548">
    <property type="entry name" value="Fructose_bisphosphatase_AS"/>
</dbReference>
<dbReference type="PRINTS" id="PR00115">
    <property type="entry name" value="F16BPHPHTASE"/>
</dbReference>
<dbReference type="Pfam" id="PF00316">
    <property type="entry name" value="FBPase"/>
    <property type="match status" value="1"/>
</dbReference>
<comment type="subunit">
    <text evidence="5">Homotetramer.</text>
</comment>
<evidence type="ECO:0000256" key="4">
    <source>
        <dbReference type="ARBA" id="ARBA00010941"/>
    </source>
</evidence>
<dbReference type="InterPro" id="IPR033391">
    <property type="entry name" value="FBPase_N"/>
</dbReference>
<feature type="domain" description="Fructose-1-6-bisphosphatase class 1 C-terminal" evidence="18">
    <location>
        <begin position="217"/>
        <end position="348"/>
    </location>
</feature>
<dbReference type="GO" id="GO:0006000">
    <property type="term" value="P:fructose metabolic process"/>
    <property type="evidence" value="ECO:0007669"/>
    <property type="project" value="TreeGrafter"/>
</dbReference>
<evidence type="ECO:0000256" key="9">
    <source>
        <dbReference type="ARBA" id="ARBA00022801"/>
    </source>
</evidence>
<feature type="domain" description="Fructose-1-6-bisphosphatase class I N-terminal" evidence="17">
    <location>
        <begin position="14"/>
        <end position="213"/>
    </location>
</feature>
<dbReference type="InterPro" id="IPR044015">
    <property type="entry name" value="FBPase_C_dom"/>
</dbReference>
<dbReference type="Gene3D" id="3.40.190.80">
    <property type="match status" value="1"/>
</dbReference>
<dbReference type="GO" id="GO:0046872">
    <property type="term" value="F:metal ion binding"/>
    <property type="evidence" value="ECO:0007669"/>
    <property type="project" value="UniProtKB-KW"/>
</dbReference>
<dbReference type="NCBIfam" id="NF006779">
    <property type="entry name" value="PRK09293.1-3"/>
    <property type="match status" value="1"/>
</dbReference>
<keyword evidence="10" id="KW-0460">Magnesium</keyword>
<dbReference type="GO" id="GO:0006094">
    <property type="term" value="P:gluconeogenesis"/>
    <property type="evidence" value="ECO:0007669"/>
    <property type="project" value="TreeGrafter"/>
</dbReference>
<dbReference type="OrthoDB" id="10256725at2759"/>
<dbReference type="EMBL" id="KZ819635">
    <property type="protein sequence ID" value="PWN91829.1"/>
    <property type="molecule type" value="Genomic_DNA"/>
</dbReference>
<dbReference type="InterPro" id="IPR000146">
    <property type="entry name" value="FBPase_class-1"/>
</dbReference>
<dbReference type="CDD" id="cd00354">
    <property type="entry name" value="FBPase"/>
    <property type="match status" value="1"/>
</dbReference>
<evidence type="ECO:0000256" key="11">
    <source>
        <dbReference type="ARBA" id="ARBA00023277"/>
    </source>
</evidence>
<evidence type="ECO:0000256" key="10">
    <source>
        <dbReference type="ARBA" id="ARBA00022842"/>
    </source>
</evidence>
<dbReference type="GO" id="GO:0005986">
    <property type="term" value="P:sucrose biosynthetic process"/>
    <property type="evidence" value="ECO:0007669"/>
    <property type="project" value="TreeGrafter"/>
</dbReference>
<evidence type="ECO:0000256" key="14">
    <source>
        <dbReference type="ARBA" id="ARBA00040159"/>
    </source>
</evidence>
<dbReference type="RefSeq" id="XP_025379027.1">
    <property type="nucleotide sequence ID" value="XM_025521152.1"/>
</dbReference>
<evidence type="ECO:0000256" key="7">
    <source>
        <dbReference type="ARBA" id="ARBA00022490"/>
    </source>
</evidence>
<proteinExistence type="inferred from homology"/>
<dbReference type="Gene3D" id="3.30.540.10">
    <property type="entry name" value="Fructose-1,6-Bisphosphatase, subunit A, domain 1"/>
    <property type="match status" value="1"/>
</dbReference>